<dbReference type="OrthoDB" id="4062651at2759"/>
<keyword evidence="3" id="KW-1003">Cell membrane</keyword>
<comment type="similarity">
    <text evidence="2">Belongs to the protein kinase superfamily. Ser/Thr protein kinase family.</text>
</comment>
<evidence type="ECO:0000256" key="6">
    <source>
        <dbReference type="ARBA" id="ARBA00022741"/>
    </source>
</evidence>
<dbReference type="Pfam" id="PF00069">
    <property type="entry name" value="Pkinase"/>
    <property type="match status" value="1"/>
</dbReference>
<dbReference type="GO" id="GO:0090404">
    <property type="term" value="C:pollen tube tip"/>
    <property type="evidence" value="ECO:0007669"/>
    <property type="project" value="UniProtKB-ARBA"/>
</dbReference>
<dbReference type="PANTHER" id="PTHR47985:SF4">
    <property type="entry name" value="SERINE_THREONINE-PROTEIN KINASE PBL27"/>
    <property type="match status" value="1"/>
</dbReference>
<dbReference type="InterPro" id="IPR008271">
    <property type="entry name" value="Ser/Thr_kinase_AS"/>
</dbReference>
<dbReference type="GO" id="GO:0010183">
    <property type="term" value="P:pollen tube guidance"/>
    <property type="evidence" value="ECO:0007669"/>
    <property type="project" value="UniProtKB-ARBA"/>
</dbReference>
<dbReference type="CDD" id="cd14066">
    <property type="entry name" value="STKc_IRAK"/>
    <property type="match status" value="1"/>
</dbReference>
<comment type="caution">
    <text evidence="13">The sequence shown here is derived from an EMBL/GenBank/DDBJ whole genome shotgun (WGS) entry which is preliminary data.</text>
</comment>
<sequence>MSWFPCLPLTSIRNYSTDDYCCSSGSSNNGNISARSFTFRELASATMDFRKECLVGEGGFGRVYKGYLENTNQIVAVKLLDRNGFQGNNEFIVEVLMLSLLRNSNLVNLIGYCSDGDQRLLVYEFMELGSLEDHLLGDMTSEETSLSWDARMRIASGTAKGLEYLHEEANPPVIHGDLKSSNILLDKEFNPKLSDFGLAKLDSAPENGSRVMGSYGYCAPECAKTGQITVKSDVYSYGVLLLELITGRRAFDSNLPSDRQNIIPWAKPILKDPRRFHELADPLLQGNYETTKLNQVIAISAMCLHEEPMARPFMTDVVKVLGFLSTEQSPESQSESLRETPLPTRLNDVIREEHTRLFMILEEDNSMERSRAIAVAEAIKWGEDSRNKTSRHIRVLR</sequence>
<evidence type="ECO:0000256" key="11">
    <source>
        <dbReference type="RuleBase" id="RU000304"/>
    </source>
</evidence>
<protein>
    <submittedName>
        <fullName evidence="13">Kinase family protein</fullName>
    </submittedName>
</protein>
<dbReference type="GO" id="GO:0004674">
    <property type="term" value="F:protein serine/threonine kinase activity"/>
    <property type="evidence" value="ECO:0007669"/>
    <property type="project" value="UniProtKB-KW"/>
</dbReference>
<evidence type="ECO:0000256" key="8">
    <source>
        <dbReference type="ARBA" id="ARBA00022840"/>
    </source>
</evidence>
<evidence type="ECO:0000256" key="4">
    <source>
        <dbReference type="ARBA" id="ARBA00022527"/>
    </source>
</evidence>
<dbReference type="Proteomes" id="UP000036987">
    <property type="component" value="Unassembled WGS sequence"/>
</dbReference>
<keyword evidence="7 13" id="KW-0418">Kinase</keyword>
<evidence type="ECO:0000259" key="12">
    <source>
        <dbReference type="PROSITE" id="PS50011"/>
    </source>
</evidence>
<dbReference type="InterPro" id="IPR011009">
    <property type="entry name" value="Kinase-like_dom_sf"/>
</dbReference>
<dbReference type="SMART" id="SM00220">
    <property type="entry name" value="S_TKc"/>
    <property type="match status" value="1"/>
</dbReference>
<dbReference type="STRING" id="29655.A0A0K9NP97"/>
<keyword evidence="5" id="KW-0808">Transferase</keyword>
<evidence type="ECO:0000313" key="14">
    <source>
        <dbReference type="Proteomes" id="UP000036987"/>
    </source>
</evidence>
<dbReference type="Gene3D" id="1.10.510.10">
    <property type="entry name" value="Transferase(Phosphotransferase) domain 1"/>
    <property type="match status" value="1"/>
</dbReference>
<dbReference type="GO" id="GO:0005886">
    <property type="term" value="C:plasma membrane"/>
    <property type="evidence" value="ECO:0007669"/>
    <property type="project" value="UniProtKB-SubCell"/>
</dbReference>
<dbReference type="PROSITE" id="PS00107">
    <property type="entry name" value="PROTEIN_KINASE_ATP"/>
    <property type="match status" value="1"/>
</dbReference>
<feature type="domain" description="Protein kinase" evidence="12">
    <location>
        <begin position="49"/>
        <end position="324"/>
    </location>
</feature>
<dbReference type="InterPro" id="IPR017441">
    <property type="entry name" value="Protein_kinase_ATP_BS"/>
</dbReference>
<keyword evidence="4 11" id="KW-0723">Serine/threonine-protein kinase</keyword>
<organism evidence="13 14">
    <name type="scientific">Zostera marina</name>
    <name type="common">Eelgrass</name>
    <dbReference type="NCBI Taxonomy" id="29655"/>
    <lineage>
        <taxon>Eukaryota</taxon>
        <taxon>Viridiplantae</taxon>
        <taxon>Streptophyta</taxon>
        <taxon>Embryophyta</taxon>
        <taxon>Tracheophyta</taxon>
        <taxon>Spermatophyta</taxon>
        <taxon>Magnoliopsida</taxon>
        <taxon>Liliopsida</taxon>
        <taxon>Zosteraceae</taxon>
        <taxon>Zostera</taxon>
    </lineage>
</organism>
<dbReference type="GO" id="GO:0005524">
    <property type="term" value="F:ATP binding"/>
    <property type="evidence" value="ECO:0007669"/>
    <property type="project" value="UniProtKB-UniRule"/>
</dbReference>
<feature type="binding site" evidence="10">
    <location>
        <position position="78"/>
    </location>
    <ligand>
        <name>ATP</name>
        <dbReference type="ChEBI" id="CHEBI:30616"/>
    </ligand>
</feature>
<keyword evidence="6 10" id="KW-0547">Nucleotide-binding</keyword>
<accession>A0A0K9NP97</accession>
<dbReference type="OMA" id="YCAPECA"/>
<evidence type="ECO:0000256" key="1">
    <source>
        <dbReference type="ARBA" id="ARBA00004193"/>
    </source>
</evidence>
<evidence type="ECO:0000256" key="5">
    <source>
        <dbReference type="ARBA" id="ARBA00022679"/>
    </source>
</evidence>
<comment type="subcellular location">
    <subcellularLocation>
        <location evidence="1">Cell membrane</location>
        <topology evidence="1">Lipid-anchor</topology>
    </subcellularLocation>
</comment>
<dbReference type="PANTHER" id="PTHR47985">
    <property type="entry name" value="OS07G0668900 PROTEIN"/>
    <property type="match status" value="1"/>
</dbReference>
<dbReference type="EMBL" id="LFYR01001913">
    <property type="protein sequence ID" value="KMZ58576.1"/>
    <property type="molecule type" value="Genomic_DNA"/>
</dbReference>
<evidence type="ECO:0000313" key="13">
    <source>
        <dbReference type="EMBL" id="KMZ58576.1"/>
    </source>
</evidence>
<evidence type="ECO:0000256" key="7">
    <source>
        <dbReference type="ARBA" id="ARBA00022777"/>
    </source>
</evidence>
<evidence type="ECO:0000256" key="9">
    <source>
        <dbReference type="ARBA" id="ARBA00023136"/>
    </source>
</evidence>
<evidence type="ECO:0000256" key="10">
    <source>
        <dbReference type="PROSITE-ProRule" id="PRU10141"/>
    </source>
</evidence>
<dbReference type="Gene3D" id="3.30.200.20">
    <property type="entry name" value="Phosphorylase Kinase, domain 1"/>
    <property type="match status" value="1"/>
</dbReference>
<keyword evidence="14" id="KW-1185">Reference proteome</keyword>
<dbReference type="AlphaFoldDB" id="A0A0K9NP97"/>
<proteinExistence type="inferred from homology"/>
<reference evidence="14" key="1">
    <citation type="journal article" date="2016" name="Nature">
        <title>The genome of the seagrass Zostera marina reveals angiosperm adaptation to the sea.</title>
        <authorList>
            <person name="Olsen J.L."/>
            <person name="Rouze P."/>
            <person name="Verhelst B."/>
            <person name="Lin Y.-C."/>
            <person name="Bayer T."/>
            <person name="Collen J."/>
            <person name="Dattolo E."/>
            <person name="De Paoli E."/>
            <person name="Dittami S."/>
            <person name="Maumus F."/>
            <person name="Michel G."/>
            <person name="Kersting A."/>
            <person name="Lauritano C."/>
            <person name="Lohaus R."/>
            <person name="Toepel M."/>
            <person name="Tonon T."/>
            <person name="Vanneste K."/>
            <person name="Amirebrahimi M."/>
            <person name="Brakel J."/>
            <person name="Bostroem C."/>
            <person name="Chovatia M."/>
            <person name="Grimwood J."/>
            <person name="Jenkins J.W."/>
            <person name="Jueterbock A."/>
            <person name="Mraz A."/>
            <person name="Stam W.T."/>
            <person name="Tice H."/>
            <person name="Bornberg-Bauer E."/>
            <person name="Green P.J."/>
            <person name="Pearson G.A."/>
            <person name="Procaccini G."/>
            <person name="Duarte C.M."/>
            <person name="Schmutz J."/>
            <person name="Reusch T.B.H."/>
            <person name="Van de Peer Y."/>
        </authorList>
    </citation>
    <scope>NUCLEOTIDE SEQUENCE [LARGE SCALE GENOMIC DNA]</scope>
    <source>
        <strain evidence="14">cv. Finnish</strain>
    </source>
</reference>
<keyword evidence="9" id="KW-0472">Membrane</keyword>
<keyword evidence="8 10" id="KW-0067">ATP-binding</keyword>
<dbReference type="FunFam" id="3.30.200.20:FF:000266">
    <property type="entry name" value="probable serine/threonine-protein kinase RLCKVII"/>
    <property type="match status" value="1"/>
</dbReference>
<dbReference type="InterPro" id="IPR000719">
    <property type="entry name" value="Prot_kinase_dom"/>
</dbReference>
<name>A0A0K9NP97_ZOSMR</name>
<dbReference type="PROSITE" id="PS00108">
    <property type="entry name" value="PROTEIN_KINASE_ST"/>
    <property type="match status" value="1"/>
</dbReference>
<dbReference type="SUPFAM" id="SSF56112">
    <property type="entry name" value="Protein kinase-like (PK-like)"/>
    <property type="match status" value="1"/>
</dbReference>
<gene>
    <name evidence="13" type="ORF">ZOSMA_75G00090</name>
</gene>
<dbReference type="GO" id="GO:0004672">
    <property type="term" value="F:protein kinase activity"/>
    <property type="evidence" value="ECO:0000318"/>
    <property type="project" value="GO_Central"/>
</dbReference>
<dbReference type="FunFam" id="1.10.510.10:FF:000032">
    <property type="entry name" value="Serine/threonine-protein kinase PBS1"/>
    <property type="match status" value="1"/>
</dbReference>
<dbReference type="PROSITE" id="PS50011">
    <property type="entry name" value="PROTEIN_KINASE_DOM"/>
    <property type="match status" value="1"/>
</dbReference>
<evidence type="ECO:0000256" key="2">
    <source>
        <dbReference type="ARBA" id="ARBA00008684"/>
    </source>
</evidence>
<evidence type="ECO:0000256" key="3">
    <source>
        <dbReference type="ARBA" id="ARBA00022475"/>
    </source>
</evidence>